<evidence type="ECO:0000259" key="8">
    <source>
        <dbReference type="Pfam" id="PF04024"/>
    </source>
</evidence>
<evidence type="ECO:0000313" key="10">
    <source>
        <dbReference type="Proteomes" id="UP000316184"/>
    </source>
</evidence>
<organism evidence="9 10">
    <name type="scientific">Saccharopolyspora dendranthemae</name>
    <dbReference type="NCBI Taxonomy" id="1181886"/>
    <lineage>
        <taxon>Bacteria</taxon>
        <taxon>Bacillati</taxon>
        <taxon>Actinomycetota</taxon>
        <taxon>Actinomycetes</taxon>
        <taxon>Pseudonocardiales</taxon>
        <taxon>Pseudonocardiaceae</taxon>
        <taxon>Saccharopolyspora</taxon>
    </lineage>
</organism>
<keyword evidence="3 7" id="KW-0812">Transmembrane</keyword>
<evidence type="ECO:0000256" key="1">
    <source>
        <dbReference type="ARBA" id="ARBA00004162"/>
    </source>
</evidence>
<sequence length="108" mass="11750">MLSATRSTRRSRNASDVPLAGGELGGWSGLFPEVPQPPATHPWCMTTYQKTSLQRPHDQAMIAGVCAGLARRFGMGPNTVRALFLLSCLLPGPQFVVYLVLWVLIPKS</sequence>
<feature type="domain" description="Phage shock protein PspC N-terminal" evidence="8">
    <location>
        <begin position="53"/>
        <end position="107"/>
    </location>
</feature>
<accession>A0A561U5K3</accession>
<evidence type="ECO:0000256" key="4">
    <source>
        <dbReference type="ARBA" id="ARBA00022989"/>
    </source>
</evidence>
<evidence type="ECO:0000256" key="7">
    <source>
        <dbReference type="SAM" id="Phobius"/>
    </source>
</evidence>
<dbReference type="Pfam" id="PF04024">
    <property type="entry name" value="PspC"/>
    <property type="match status" value="1"/>
</dbReference>
<keyword evidence="5 7" id="KW-0472">Membrane</keyword>
<keyword evidence="4 7" id="KW-1133">Transmembrane helix</keyword>
<protein>
    <submittedName>
        <fullName evidence="9">Phage shock protein C (PspC) family protein</fullName>
    </submittedName>
</protein>
<dbReference type="InterPro" id="IPR007168">
    <property type="entry name" value="Phageshock_PspC_N"/>
</dbReference>
<dbReference type="PANTHER" id="PTHR33885:SF3">
    <property type="entry name" value="PHAGE SHOCK PROTEIN C"/>
    <property type="match status" value="1"/>
</dbReference>
<dbReference type="AlphaFoldDB" id="A0A561U5K3"/>
<dbReference type="EMBL" id="VIWX01000003">
    <property type="protein sequence ID" value="TWF94640.1"/>
    <property type="molecule type" value="Genomic_DNA"/>
</dbReference>
<keyword evidence="2" id="KW-1003">Cell membrane</keyword>
<gene>
    <name evidence="9" type="ORF">FHU35_13355</name>
</gene>
<feature type="region of interest" description="Disordered" evidence="6">
    <location>
        <begin position="1"/>
        <end position="20"/>
    </location>
</feature>
<dbReference type="InterPro" id="IPR052027">
    <property type="entry name" value="PspC"/>
</dbReference>
<comment type="caution">
    <text evidence="9">The sequence shown here is derived from an EMBL/GenBank/DDBJ whole genome shotgun (WGS) entry which is preliminary data.</text>
</comment>
<dbReference type="PANTHER" id="PTHR33885">
    <property type="entry name" value="PHAGE SHOCK PROTEIN C"/>
    <property type="match status" value="1"/>
</dbReference>
<evidence type="ECO:0000256" key="5">
    <source>
        <dbReference type="ARBA" id="ARBA00023136"/>
    </source>
</evidence>
<evidence type="ECO:0000256" key="6">
    <source>
        <dbReference type="SAM" id="MobiDB-lite"/>
    </source>
</evidence>
<reference evidence="9 10" key="1">
    <citation type="submission" date="2019-06" db="EMBL/GenBank/DDBJ databases">
        <title>Sequencing the genomes of 1000 actinobacteria strains.</title>
        <authorList>
            <person name="Klenk H.-P."/>
        </authorList>
    </citation>
    <scope>NUCLEOTIDE SEQUENCE [LARGE SCALE GENOMIC DNA]</scope>
    <source>
        <strain evidence="9 10">DSM 46699</strain>
    </source>
</reference>
<evidence type="ECO:0000256" key="3">
    <source>
        <dbReference type="ARBA" id="ARBA00022692"/>
    </source>
</evidence>
<comment type="subcellular location">
    <subcellularLocation>
        <location evidence="1">Cell membrane</location>
        <topology evidence="1">Single-pass membrane protein</topology>
    </subcellularLocation>
</comment>
<feature type="transmembrane region" description="Helical" evidence="7">
    <location>
        <begin position="82"/>
        <end position="105"/>
    </location>
</feature>
<name>A0A561U5K3_9PSEU</name>
<dbReference type="Proteomes" id="UP000316184">
    <property type="component" value="Unassembled WGS sequence"/>
</dbReference>
<evidence type="ECO:0000313" key="9">
    <source>
        <dbReference type="EMBL" id="TWF94640.1"/>
    </source>
</evidence>
<proteinExistence type="predicted"/>
<keyword evidence="10" id="KW-1185">Reference proteome</keyword>
<dbReference type="GO" id="GO:0005886">
    <property type="term" value="C:plasma membrane"/>
    <property type="evidence" value="ECO:0007669"/>
    <property type="project" value="UniProtKB-SubCell"/>
</dbReference>
<evidence type="ECO:0000256" key="2">
    <source>
        <dbReference type="ARBA" id="ARBA00022475"/>
    </source>
</evidence>